<organism evidence="1 2">
    <name type="scientific">Larimichthys crocea</name>
    <name type="common">Large yellow croaker</name>
    <name type="synonym">Pseudosciaena crocea</name>
    <dbReference type="NCBI Taxonomy" id="215358"/>
    <lineage>
        <taxon>Eukaryota</taxon>
        <taxon>Metazoa</taxon>
        <taxon>Chordata</taxon>
        <taxon>Craniata</taxon>
        <taxon>Vertebrata</taxon>
        <taxon>Euteleostomi</taxon>
        <taxon>Actinopterygii</taxon>
        <taxon>Neopterygii</taxon>
        <taxon>Teleostei</taxon>
        <taxon>Neoteleostei</taxon>
        <taxon>Acanthomorphata</taxon>
        <taxon>Eupercaria</taxon>
        <taxon>Sciaenidae</taxon>
        <taxon>Larimichthys</taxon>
    </lineage>
</organism>
<keyword evidence="2" id="KW-1185">Reference proteome</keyword>
<reference evidence="1" key="1">
    <citation type="submission" date="2018-11" db="EMBL/GenBank/DDBJ databases">
        <title>The sequence and de novo assembly of Larimichthys crocea genome using PacBio and Hi-C technologies.</title>
        <authorList>
            <person name="Xu P."/>
            <person name="Chen B."/>
            <person name="Zhou Z."/>
            <person name="Ke Q."/>
            <person name="Wu Y."/>
            <person name="Bai H."/>
            <person name="Pu F."/>
        </authorList>
    </citation>
    <scope>NUCLEOTIDE SEQUENCE</scope>
    <source>
        <tissue evidence="1">Muscle</tissue>
    </source>
</reference>
<dbReference type="Proteomes" id="UP000793456">
    <property type="component" value="Chromosome XXIII"/>
</dbReference>
<accession>A0ACD3Q7L1</accession>
<sequence>MFNFLTSFLTSSIYKPPAFSHEEQLCGYSFQHSDVEIDREEEEMEGKLGSKEGCAFFHCFRTDNQFFYRDSRFSPLYHHVLLFLYNILITTLKETEWTNKEGHQG</sequence>
<name>A0ACD3Q7L1_LARCR</name>
<dbReference type="EMBL" id="CM011696">
    <property type="protein sequence ID" value="TMS02934.1"/>
    <property type="molecule type" value="Genomic_DNA"/>
</dbReference>
<proteinExistence type="predicted"/>
<protein>
    <submittedName>
        <fullName evidence="1">Uncharacterized protein</fullName>
    </submittedName>
</protein>
<evidence type="ECO:0000313" key="1">
    <source>
        <dbReference type="EMBL" id="TMS02934.1"/>
    </source>
</evidence>
<comment type="caution">
    <text evidence="1">The sequence shown here is derived from an EMBL/GenBank/DDBJ whole genome shotgun (WGS) entry which is preliminary data.</text>
</comment>
<evidence type="ECO:0000313" key="2">
    <source>
        <dbReference type="Proteomes" id="UP000793456"/>
    </source>
</evidence>
<gene>
    <name evidence="1" type="ORF">E3U43_020914</name>
</gene>